<feature type="domain" description="DUF6457" evidence="1">
    <location>
        <begin position="7"/>
        <end position="81"/>
    </location>
</feature>
<gene>
    <name evidence="2" type="ORF">CMsap09_06375</name>
</gene>
<dbReference type="PROSITE" id="PS50890">
    <property type="entry name" value="PUA"/>
    <property type="match status" value="1"/>
</dbReference>
<dbReference type="AlphaFoldDB" id="A0A251XSJ1"/>
<dbReference type="EMBL" id="MDHJ01000001">
    <property type="protein sequence ID" value="OUE08554.1"/>
    <property type="molecule type" value="Genomic_DNA"/>
</dbReference>
<reference evidence="2 3" key="1">
    <citation type="submission" date="2016-08" db="EMBL/GenBank/DDBJ databases">
        <title>Genome sequence of Clavibacter michiganensis spp. strain CASJ009.</title>
        <authorList>
            <person name="Thapa S.P."/>
            <person name="Coaker G."/>
        </authorList>
    </citation>
    <scope>NUCLEOTIDE SEQUENCE [LARGE SCALE GENOMIC DNA]</scope>
    <source>
        <strain evidence="2">CASJ009</strain>
    </source>
</reference>
<dbReference type="Pfam" id="PF20058">
    <property type="entry name" value="DUF6457"/>
    <property type="match status" value="1"/>
</dbReference>
<organism evidence="2 3">
    <name type="scientific">Clavibacter michiganensis</name>
    <dbReference type="NCBI Taxonomy" id="28447"/>
    <lineage>
        <taxon>Bacteria</taxon>
        <taxon>Bacillati</taxon>
        <taxon>Actinomycetota</taxon>
        <taxon>Actinomycetes</taxon>
        <taxon>Micrococcales</taxon>
        <taxon>Microbacteriaceae</taxon>
        <taxon>Clavibacter</taxon>
    </lineage>
</organism>
<dbReference type="InterPro" id="IPR045598">
    <property type="entry name" value="DUF6457"/>
</dbReference>
<accession>A0A251XSJ1</accession>
<evidence type="ECO:0000259" key="1">
    <source>
        <dbReference type="Pfam" id="PF20058"/>
    </source>
</evidence>
<evidence type="ECO:0000313" key="3">
    <source>
        <dbReference type="Proteomes" id="UP000195106"/>
    </source>
</evidence>
<protein>
    <recommendedName>
        <fullName evidence="1">DUF6457 domain-containing protein</fullName>
    </recommendedName>
</protein>
<name>A0A251XSJ1_9MICO</name>
<proteinExistence type="predicted"/>
<evidence type="ECO:0000313" key="2">
    <source>
        <dbReference type="EMBL" id="OUE08554.1"/>
    </source>
</evidence>
<sequence length="121" mass="12077">MPADTSPSVLDAWVDRVAALLELPAQEVEVALVLDLARDAAHGVARPAAPLTTFLLGLAVGRAGGTAADARRLAAEITAEIDHLRDPVGPVAVDGGAAGGDDLLRADAAPAAADQDLGGRA</sequence>
<comment type="caution">
    <text evidence="2">The sequence shown here is derived from an EMBL/GenBank/DDBJ whole genome shotgun (WGS) entry which is preliminary data.</text>
</comment>
<dbReference type="Proteomes" id="UP000195106">
    <property type="component" value="Unassembled WGS sequence"/>
</dbReference>